<keyword evidence="4" id="KW-0347">Helicase</keyword>
<dbReference type="CDD" id="cd18799">
    <property type="entry name" value="SF2_C_EcoAI-like"/>
    <property type="match status" value="1"/>
</dbReference>
<dbReference type="SMART" id="SM00487">
    <property type="entry name" value="DEXDc"/>
    <property type="match status" value="1"/>
</dbReference>
<dbReference type="Pfam" id="PF00271">
    <property type="entry name" value="Helicase_C"/>
    <property type="match status" value="1"/>
</dbReference>
<accession>A0ABU0JT06</accession>
<evidence type="ECO:0000259" key="3">
    <source>
        <dbReference type="PROSITE" id="PS51194"/>
    </source>
</evidence>
<evidence type="ECO:0000313" key="5">
    <source>
        <dbReference type="Proteomes" id="UP001224418"/>
    </source>
</evidence>
<feature type="domain" description="Helicase ATP-binding" evidence="2">
    <location>
        <begin position="246"/>
        <end position="396"/>
    </location>
</feature>
<gene>
    <name evidence="4" type="ORF">QOZ93_001971</name>
</gene>
<dbReference type="InterPro" id="IPR058403">
    <property type="entry name" value="DUF8090"/>
</dbReference>
<reference evidence="4 5" key="1">
    <citation type="submission" date="2023-07" db="EMBL/GenBank/DDBJ databases">
        <title>Genomic Encyclopedia of Type Strains, Phase IV (KMG-IV): sequencing the most valuable type-strain genomes for metagenomic binning, comparative biology and taxonomic classification.</title>
        <authorList>
            <person name="Goeker M."/>
        </authorList>
    </citation>
    <scope>NUCLEOTIDE SEQUENCE [LARGE SCALE GENOMIC DNA]</scope>
    <source>
        <strain evidence="4 5">DSM 1400</strain>
    </source>
</reference>
<dbReference type="SUPFAM" id="SSF52540">
    <property type="entry name" value="P-loop containing nucleoside triphosphate hydrolases"/>
    <property type="match status" value="1"/>
</dbReference>
<dbReference type="PROSITE" id="PS51194">
    <property type="entry name" value="HELICASE_CTER"/>
    <property type="match status" value="1"/>
</dbReference>
<evidence type="ECO:0000259" key="2">
    <source>
        <dbReference type="PROSITE" id="PS51192"/>
    </source>
</evidence>
<evidence type="ECO:0000259" key="1">
    <source>
        <dbReference type="PROSITE" id="PS50035"/>
    </source>
</evidence>
<feature type="domain" description="PLD phosphodiesterase" evidence="1">
    <location>
        <begin position="132"/>
        <end position="162"/>
    </location>
</feature>
<dbReference type="EMBL" id="JAUSWN010000016">
    <property type="protein sequence ID" value="MDQ0480223.1"/>
    <property type="molecule type" value="Genomic_DNA"/>
</dbReference>
<dbReference type="Proteomes" id="UP001224418">
    <property type="component" value="Unassembled WGS sequence"/>
</dbReference>
<dbReference type="InterPro" id="IPR001736">
    <property type="entry name" value="PLipase_D/transphosphatidylase"/>
</dbReference>
<dbReference type="GO" id="GO:0004386">
    <property type="term" value="F:helicase activity"/>
    <property type="evidence" value="ECO:0007669"/>
    <property type="project" value="UniProtKB-KW"/>
</dbReference>
<protein>
    <submittedName>
        <fullName evidence="4">Superfamily II DNA or RNA helicase</fullName>
    </submittedName>
</protein>
<feature type="domain" description="Helicase C-terminal" evidence="3">
    <location>
        <begin position="452"/>
        <end position="630"/>
    </location>
</feature>
<dbReference type="RefSeq" id="WP_307356102.1">
    <property type="nucleotide sequence ID" value="NZ_BAAACJ010000055.1"/>
</dbReference>
<dbReference type="SMART" id="SM00490">
    <property type="entry name" value="HELICc"/>
    <property type="match status" value="1"/>
</dbReference>
<dbReference type="InterPro" id="IPR025202">
    <property type="entry name" value="PLD-like_dom"/>
</dbReference>
<dbReference type="PANTHER" id="PTHR47396">
    <property type="entry name" value="TYPE I RESTRICTION ENZYME ECOKI R PROTEIN"/>
    <property type="match status" value="1"/>
</dbReference>
<dbReference type="Pfam" id="PF04851">
    <property type="entry name" value="ResIII"/>
    <property type="match status" value="1"/>
</dbReference>
<sequence>MLSNIEQLSNIQHKENEEIKYNKVYEINNISNKEIQEENYLINNTLITNSDKGNLLNELKKCLEECEKFYFSVAFINFSGLQLLLDSFKQLEEKNIKGKIITSTYLNFTEPKALKRIKEFTNIELKIFIADKEKGFHTKAYIFENKNEYKIIIGSSNITQRALKSNIEWNVKVVSKKDNKFTYNVIEEYLKLWNTTAFVDNEFLEKYNKFIEEIKSMETKKSIQFDAYEIIKPNCMQRRAINNLNNIRGLGEDKALVVAATGTGKTYMSAFDVANYKPRKMLFLVHREEILKGAERTFRKLVKNKMKTTGLLTGTRKEIDADYLFSTIQSMNNNLSNFNQDEFEYIIIDEAHHVAGDSYKRVLDYFKPKFLLGMTATPERCDSENIFDVFGNNLALEIRLSEALEEELIVPFHYFGITDIEGIDLSDVDIEDISEVTKRLKVNRRVDFIIDKMNFYGYDGERRKCIGFCVSIEHAKYMSEEFNKRGITSIYLTGENSSKERDEYIKKLASDDNQLEVIFTVDIFNEGVDIPEINQVLMLRPTSSPIIFIQQLGRGLRKYKNKSFLTVLDFIGNHKKAFLIALALNGRKYYDKDSLKVAVANQFQNIPGCTNIQMDRIAQERILEQLNEENFNSMKYLKEEYLEFKKLNGGRVPSFLMDYMKYDGAPDPLKFLNKEKTYLSFVAKLEKDHELNELLKNEKFYKVLKEFSSKLPLKRVYEFSIIKYLIHNYKIDSDQTKKEILKRISFVGKESIKHSFNVLNRAYDDSAQRKNNINCFLLKDEELEVTKEFKELIENHKYRKYIEDVINYGIMRYEKEFKEEYYGVPFFKLYEQYQMIDAALLSNYTKTHSSFRGSGLLSNDRDYFLFIDLHKEESIKESINYKDKFIDRENFQWQSPNNTSQSSERGKNIIFNKTRGIRLHIFIRKYKSIDGVVQPYIYIGKGDVNKYYGEKPITTIIKLENKVPYALYTEFIEKV</sequence>
<dbReference type="CDD" id="cd09204">
    <property type="entry name" value="PLDc_N_DEXD_b2"/>
    <property type="match status" value="1"/>
</dbReference>
<dbReference type="Gene3D" id="3.40.50.300">
    <property type="entry name" value="P-loop containing nucleotide triphosphate hydrolases"/>
    <property type="match status" value="2"/>
</dbReference>
<name>A0ABU0JT06_HATLI</name>
<dbReference type="InterPro" id="IPR001650">
    <property type="entry name" value="Helicase_C-like"/>
</dbReference>
<dbReference type="InterPro" id="IPR014001">
    <property type="entry name" value="Helicase_ATP-bd"/>
</dbReference>
<keyword evidence="4" id="KW-0067">ATP-binding</keyword>
<dbReference type="PROSITE" id="PS51192">
    <property type="entry name" value="HELICASE_ATP_BIND_1"/>
    <property type="match status" value="1"/>
</dbReference>
<proteinExistence type="predicted"/>
<dbReference type="SUPFAM" id="SSF56024">
    <property type="entry name" value="Phospholipase D/nuclease"/>
    <property type="match status" value="1"/>
</dbReference>
<dbReference type="InterPro" id="IPR021835">
    <property type="entry name" value="DUF3427"/>
</dbReference>
<dbReference type="InterPro" id="IPR006935">
    <property type="entry name" value="Helicase/UvrB_N"/>
</dbReference>
<evidence type="ECO:0000313" key="4">
    <source>
        <dbReference type="EMBL" id="MDQ0480223.1"/>
    </source>
</evidence>
<organism evidence="4 5">
    <name type="scientific">Hathewaya limosa</name>
    <name type="common">Clostridium limosum</name>
    <dbReference type="NCBI Taxonomy" id="1536"/>
    <lineage>
        <taxon>Bacteria</taxon>
        <taxon>Bacillati</taxon>
        <taxon>Bacillota</taxon>
        <taxon>Clostridia</taxon>
        <taxon>Eubacteriales</taxon>
        <taxon>Clostridiaceae</taxon>
        <taxon>Hathewaya</taxon>
    </lineage>
</organism>
<dbReference type="Pfam" id="PF11907">
    <property type="entry name" value="DUF3427"/>
    <property type="match status" value="1"/>
</dbReference>
<dbReference type="CDD" id="cd18032">
    <property type="entry name" value="DEXHc_RE_I_III_res"/>
    <property type="match status" value="1"/>
</dbReference>
<dbReference type="InterPro" id="IPR050742">
    <property type="entry name" value="Helicase_Restrict-Modif_Enz"/>
</dbReference>
<keyword evidence="4" id="KW-0378">Hydrolase</keyword>
<dbReference type="InterPro" id="IPR027417">
    <property type="entry name" value="P-loop_NTPase"/>
</dbReference>
<dbReference type="PROSITE" id="PS50035">
    <property type="entry name" value="PLD"/>
    <property type="match status" value="1"/>
</dbReference>
<dbReference type="Pfam" id="PF13091">
    <property type="entry name" value="PLDc_2"/>
    <property type="match status" value="1"/>
</dbReference>
<dbReference type="Pfam" id="PF26350">
    <property type="entry name" value="DUF8090"/>
    <property type="match status" value="1"/>
</dbReference>
<comment type="caution">
    <text evidence="4">The sequence shown here is derived from an EMBL/GenBank/DDBJ whole genome shotgun (WGS) entry which is preliminary data.</text>
</comment>
<keyword evidence="5" id="KW-1185">Reference proteome</keyword>
<dbReference type="Gene3D" id="3.30.870.10">
    <property type="entry name" value="Endonuclease Chain A"/>
    <property type="match status" value="1"/>
</dbReference>
<keyword evidence="4" id="KW-0547">Nucleotide-binding</keyword>
<dbReference type="PANTHER" id="PTHR47396:SF1">
    <property type="entry name" value="ATP-DEPENDENT HELICASE IRC3-RELATED"/>
    <property type="match status" value="1"/>
</dbReference>